<dbReference type="EMBL" id="JBHTJP010000035">
    <property type="protein sequence ID" value="MFD0977003.1"/>
    <property type="molecule type" value="Genomic_DNA"/>
</dbReference>
<gene>
    <name evidence="1" type="ORF">ACFQ1G_09380</name>
</gene>
<evidence type="ECO:0000313" key="2">
    <source>
        <dbReference type="Proteomes" id="UP001597100"/>
    </source>
</evidence>
<name>A0ABW3IG50_9FLAO</name>
<evidence type="ECO:0008006" key="3">
    <source>
        <dbReference type="Google" id="ProtNLM"/>
    </source>
</evidence>
<keyword evidence="2" id="KW-1185">Reference proteome</keyword>
<dbReference type="PROSITE" id="PS51257">
    <property type="entry name" value="PROKAR_LIPOPROTEIN"/>
    <property type="match status" value="1"/>
</dbReference>
<proteinExistence type="predicted"/>
<accession>A0ABW3IG50</accession>
<reference evidence="2" key="1">
    <citation type="journal article" date="2019" name="Int. J. Syst. Evol. Microbiol.">
        <title>The Global Catalogue of Microorganisms (GCM) 10K type strain sequencing project: providing services to taxonomists for standard genome sequencing and annotation.</title>
        <authorList>
            <consortium name="The Broad Institute Genomics Platform"/>
            <consortium name="The Broad Institute Genome Sequencing Center for Infectious Disease"/>
            <person name="Wu L."/>
            <person name="Ma J."/>
        </authorList>
    </citation>
    <scope>NUCLEOTIDE SEQUENCE [LARGE SCALE GENOMIC DNA]</scope>
    <source>
        <strain evidence="2">CCUG 60898</strain>
    </source>
</reference>
<comment type="caution">
    <text evidence="1">The sequence shown here is derived from an EMBL/GenBank/DDBJ whole genome shotgun (WGS) entry which is preliminary data.</text>
</comment>
<organism evidence="1 2">
    <name type="scientific">Salinimicrobium gaetbulicola</name>
    <dbReference type="NCBI Taxonomy" id="999702"/>
    <lineage>
        <taxon>Bacteria</taxon>
        <taxon>Pseudomonadati</taxon>
        <taxon>Bacteroidota</taxon>
        <taxon>Flavobacteriia</taxon>
        <taxon>Flavobacteriales</taxon>
        <taxon>Flavobacteriaceae</taxon>
        <taxon>Salinimicrobium</taxon>
    </lineage>
</organism>
<protein>
    <recommendedName>
        <fullName evidence="3">Lipocalin-like protein</fullName>
    </recommendedName>
</protein>
<dbReference type="RefSeq" id="WP_380738919.1">
    <property type="nucleotide sequence ID" value="NZ_JBHTJP010000035.1"/>
</dbReference>
<evidence type="ECO:0000313" key="1">
    <source>
        <dbReference type="EMBL" id="MFD0977003.1"/>
    </source>
</evidence>
<dbReference type="Proteomes" id="UP001597100">
    <property type="component" value="Unassembled WGS sequence"/>
</dbReference>
<sequence>MKTNIITKFIVLVLTLSGVVGCMNDEDIEESLTGEWVEVYPQSERTTLIFTANNKMTLIDGEGYTEIYTYRIDGDEIYLSLEGSEGETALSFDKLDPGRFNIGYLYPSIPESDPNKFMTFERL</sequence>